<keyword evidence="4 6" id="KW-1133">Transmembrane helix</keyword>
<dbReference type="InterPro" id="IPR051401">
    <property type="entry name" value="GtrA_CellWall_Glycosyl"/>
</dbReference>
<reference evidence="8 9" key="1">
    <citation type="journal article" date="2015" name="Nature">
        <title>rRNA introns, odd ribosomes, and small enigmatic genomes across a large radiation of phyla.</title>
        <authorList>
            <person name="Brown C.T."/>
            <person name="Hug L.A."/>
            <person name="Thomas B.C."/>
            <person name="Sharon I."/>
            <person name="Castelle C.J."/>
            <person name="Singh A."/>
            <person name="Wilkins M.J."/>
            <person name="Williams K.H."/>
            <person name="Banfield J.F."/>
        </authorList>
    </citation>
    <scope>NUCLEOTIDE SEQUENCE [LARGE SCALE GENOMIC DNA]</scope>
</reference>
<gene>
    <name evidence="8" type="ORF">UU85_C0005G0009</name>
</gene>
<comment type="caution">
    <text evidence="8">The sequence shown here is derived from an EMBL/GenBank/DDBJ whole genome shotgun (WGS) entry which is preliminary data.</text>
</comment>
<feature type="transmembrane region" description="Helical" evidence="6">
    <location>
        <begin position="99"/>
        <end position="120"/>
    </location>
</feature>
<feature type="transmembrane region" description="Helical" evidence="6">
    <location>
        <begin position="7"/>
        <end position="25"/>
    </location>
</feature>
<protein>
    <submittedName>
        <fullName evidence="8">Glycosyl transferase family 2</fullName>
    </submittedName>
</protein>
<feature type="transmembrane region" description="Helical" evidence="6">
    <location>
        <begin position="141"/>
        <end position="162"/>
    </location>
</feature>
<organism evidence="8 9">
    <name type="scientific">Candidatus Wolfebacteria bacterium GW2011_GWA2_42_10</name>
    <dbReference type="NCBI Taxonomy" id="1619004"/>
    <lineage>
        <taxon>Bacteria</taxon>
        <taxon>Candidatus Wolfeibacteriota</taxon>
    </lineage>
</organism>
<proteinExistence type="inferred from homology"/>
<dbReference type="PANTHER" id="PTHR38459:SF1">
    <property type="entry name" value="PROPHAGE BACTOPRENOL-LINKED GLUCOSE TRANSLOCASE HOMOLOG"/>
    <property type="match status" value="1"/>
</dbReference>
<sequence>MLSKRDIYFCILTGFITGFSVWRILDFLNAPLLYLPSYGWLMIIIPVIWILGVSLGYALGGLASFFRQFGKFAVIGFTNSSVDIGILNLLIFLTGIHAGWQYVFFKGVSFLCAIVPSYILNKYWAFSAGNSTGGVFEFSKFMSVALTAIFVNTTVASIVVNYVNPVFGIMPEAWATVGAVTGSATALIFSFLGFKLAVFKK</sequence>
<evidence type="ECO:0000259" key="7">
    <source>
        <dbReference type="Pfam" id="PF04138"/>
    </source>
</evidence>
<evidence type="ECO:0000256" key="6">
    <source>
        <dbReference type="SAM" id="Phobius"/>
    </source>
</evidence>
<keyword evidence="3 6" id="KW-0812">Transmembrane</keyword>
<dbReference type="PANTHER" id="PTHR38459">
    <property type="entry name" value="PROPHAGE BACTOPRENOL-LINKED GLUCOSE TRANSLOCASE HOMOLOG"/>
    <property type="match status" value="1"/>
</dbReference>
<evidence type="ECO:0000256" key="1">
    <source>
        <dbReference type="ARBA" id="ARBA00004141"/>
    </source>
</evidence>
<dbReference type="GO" id="GO:0000271">
    <property type="term" value="P:polysaccharide biosynthetic process"/>
    <property type="evidence" value="ECO:0007669"/>
    <property type="project" value="InterPro"/>
</dbReference>
<comment type="subcellular location">
    <subcellularLocation>
        <location evidence="1">Membrane</location>
        <topology evidence="1">Multi-pass membrane protein</topology>
    </subcellularLocation>
</comment>
<keyword evidence="5 6" id="KW-0472">Membrane</keyword>
<evidence type="ECO:0000256" key="4">
    <source>
        <dbReference type="ARBA" id="ARBA00022989"/>
    </source>
</evidence>
<feature type="domain" description="GtrA/DPMS transmembrane" evidence="7">
    <location>
        <begin position="71"/>
        <end position="199"/>
    </location>
</feature>
<evidence type="ECO:0000313" key="9">
    <source>
        <dbReference type="Proteomes" id="UP000034256"/>
    </source>
</evidence>
<dbReference type="InterPro" id="IPR007267">
    <property type="entry name" value="GtrA_DPMS_TM"/>
</dbReference>
<evidence type="ECO:0000256" key="2">
    <source>
        <dbReference type="ARBA" id="ARBA00009399"/>
    </source>
</evidence>
<evidence type="ECO:0000256" key="5">
    <source>
        <dbReference type="ARBA" id="ARBA00023136"/>
    </source>
</evidence>
<name>A0A0G0XJY7_9BACT</name>
<accession>A0A0G0XJY7</accession>
<dbReference type="GO" id="GO:0005886">
    <property type="term" value="C:plasma membrane"/>
    <property type="evidence" value="ECO:0007669"/>
    <property type="project" value="TreeGrafter"/>
</dbReference>
<dbReference type="Pfam" id="PF04138">
    <property type="entry name" value="GtrA_DPMS_TM"/>
    <property type="match status" value="1"/>
</dbReference>
<evidence type="ECO:0000313" key="8">
    <source>
        <dbReference type="EMBL" id="KKS25199.1"/>
    </source>
</evidence>
<feature type="transmembrane region" description="Helical" evidence="6">
    <location>
        <begin position="174"/>
        <end position="198"/>
    </location>
</feature>
<comment type="similarity">
    <text evidence="2">Belongs to the GtrA family.</text>
</comment>
<feature type="transmembrane region" description="Helical" evidence="6">
    <location>
        <begin position="72"/>
        <end position="93"/>
    </location>
</feature>
<feature type="transmembrane region" description="Helical" evidence="6">
    <location>
        <begin position="37"/>
        <end position="60"/>
    </location>
</feature>
<evidence type="ECO:0000256" key="3">
    <source>
        <dbReference type="ARBA" id="ARBA00022692"/>
    </source>
</evidence>
<dbReference type="Proteomes" id="UP000034256">
    <property type="component" value="Unassembled WGS sequence"/>
</dbReference>
<dbReference type="EMBL" id="LCCF01000005">
    <property type="protein sequence ID" value="KKS25199.1"/>
    <property type="molecule type" value="Genomic_DNA"/>
</dbReference>
<dbReference type="AlphaFoldDB" id="A0A0G0XJY7"/>
<dbReference type="GO" id="GO:0016740">
    <property type="term" value="F:transferase activity"/>
    <property type="evidence" value="ECO:0007669"/>
    <property type="project" value="UniProtKB-KW"/>
</dbReference>
<keyword evidence="8" id="KW-0808">Transferase</keyword>